<proteinExistence type="predicted"/>
<dbReference type="RefSeq" id="XP_073563178.1">
    <property type="nucleotide sequence ID" value="XM_073698752.1"/>
</dbReference>
<name>A0ABY2HHI6_9HYPO</name>
<organism evidence="1 2">
    <name type="scientific">Trichoderma ghanense</name>
    <dbReference type="NCBI Taxonomy" id="65468"/>
    <lineage>
        <taxon>Eukaryota</taxon>
        <taxon>Fungi</taxon>
        <taxon>Dikarya</taxon>
        <taxon>Ascomycota</taxon>
        <taxon>Pezizomycotina</taxon>
        <taxon>Sordariomycetes</taxon>
        <taxon>Hypocreomycetidae</taxon>
        <taxon>Hypocreales</taxon>
        <taxon>Hypocreaceae</taxon>
        <taxon>Trichoderma</taxon>
    </lineage>
</organism>
<comment type="caution">
    <text evidence="1">The sequence shown here is derived from an EMBL/GenBank/DDBJ whole genome shotgun (WGS) entry which is preliminary data.</text>
</comment>
<dbReference type="EMBL" id="PPTA01000001">
    <property type="protein sequence ID" value="TFB06977.1"/>
    <property type="molecule type" value="Genomic_DNA"/>
</dbReference>
<gene>
    <name evidence="1" type="ORF">CCMA1212_001321</name>
</gene>
<dbReference type="Proteomes" id="UP001642720">
    <property type="component" value="Unassembled WGS sequence"/>
</dbReference>
<protein>
    <submittedName>
        <fullName evidence="1">Uncharacterized protein</fullName>
    </submittedName>
</protein>
<evidence type="ECO:0000313" key="1">
    <source>
        <dbReference type="EMBL" id="TFB06977.1"/>
    </source>
</evidence>
<reference evidence="1 2" key="1">
    <citation type="submission" date="2018-01" db="EMBL/GenBank/DDBJ databases">
        <title>Genome characterization of the sugarcane-associated fungus Trichoderma ghanense CCMA-1212 and their application in lignocelulose bioconversion.</title>
        <authorList>
            <person name="Steindorff A.S."/>
            <person name="Mendes T.D."/>
            <person name="Vilela E.S.D."/>
            <person name="Rodrigues D.S."/>
            <person name="Formighieri E.F."/>
            <person name="Melo I.S."/>
            <person name="Favaro L.C.L."/>
        </authorList>
    </citation>
    <scope>NUCLEOTIDE SEQUENCE [LARGE SCALE GENOMIC DNA]</scope>
    <source>
        <strain evidence="1 2">CCMA-1212</strain>
    </source>
</reference>
<evidence type="ECO:0000313" key="2">
    <source>
        <dbReference type="Proteomes" id="UP001642720"/>
    </source>
</evidence>
<accession>A0ABY2HHI6</accession>
<sequence length="196" mass="21854">MAVTSLPDIPEIGLVFPRSPLTEAAFKYSENLAREWLRSNLNDLTPAEEWSEDRLQRSWYAIALHTSFRTTPYAEPDVSLTSMAIGADFYGPKYTPIVAPESNVITVEEYHAVMERFPRAGFDYNGFKGVMCDICREKPATTYDNFVGESARKWGPNGVGLGKEKLDAAMSDAVFASESERSISYLVELDRSMASA</sequence>
<keyword evidence="2" id="KW-1185">Reference proteome</keyword>
<dbReference type="GeneID" id="300573202"/>